<dbReference type="InParanoid" id="A0A543AZF3"/>
<reference evidence="1 2" key="1">
    <citation type="submission" date="2019-06" db="EMBL/GenBank/DDBJ databases">
        <title>Sequencing the genomes of 1000 actinobacteria strains.</title>
        <authorList>
            <person name="Klenk H.-P."/>
        </authorList>
    </citation>
    <scope>NUCLEOTIDE SEQUENCE [LARGE SCALE GENOMIC DNA]</scope>
    <source>
        <strain evidence="1 2">DSM 45928</strain>
    </source>
</reference>
<dbReference type="Proteomes" id="UP000317043">
    <property type="component" value="Unassembled WGS sequence"/>
</dbReference>
<sequence>MQSAPLAHVRDLCLALPETTETGRGEDPTFSVRGQTFATGRRVGDRQSVWFKANLDTHRELVTTQPQQFFAPPYVGRHGWLAAWLNEDCDWVQLSELLKDSYRMTAPKPLIDMLADSVTSALPSRDPVGRPA</sequence>
<dbReference type="InterPro" id="IPR038056">
    <property type="entry name" value="YjbR-like_sf"/>
</dbReference>
<evidence type="ECO:0000313" key="2">
    <source>
        <dbReference type="Proteomes" id="UP000317043"/>
    </source>
</evidence>
<dbReference type="AlphaFoldDB" id="A0A543AZF3"/>
<protein>
    <submittedName>
        <fullName evidence="1">Putative DNA-binding protein (MmcQ/YjbR family)</fullName>
    </submittedName>
</protein>
<dbReference type="InterPro" id="IPR058532">
    <property type="entry name" value="YjbR/MT2646/Rv2570-like"/>
</dbReference>
<proteinExistence type="predicted"/>
<name>A0A543AZF3_9ACTN</name>
<dbReference type="GO" id="GO:0003677">
    <property type="term" value="F:DNA binding"/>
    <property type="evidence" value="ECO:0007669"/>
    <property type="project" value="UniProtKB-KW"/>
</dbReference>
<comment type="caution">
    <text evidence="1">The sequence shown here is derived from an EMBL/GenBank/DDBJ whole genome shotgun (WGS) entry which is preliminary data.</text>
</comment>
<dbReference type="Pfam" id="PF04237">
    <property type="entry name" value="YjbR"/>
    <property type="match status" value="1"/>
</dbReference>
<dbReference type="Gene3D" id="3.90.1150.30">
    <property type="match status" value="1"/>
</dbReference>
<accession>A0A543AZF3</accession>
<keyword evidence="1" id="KW-0238">DNA-binding</keyword>
<evidence type="ECO:0000313" key="1">
    <source>
        <dbReference type="EMBL" id="TQL77936.1"/>
    </source>
</evidence>
<organism evidence="1 2">
    <name type="scientific">Stackebrandtia endophytica</name>
    <dbReference type="NCBI Taxonomy" id="1496996"/>
    <lineage>
        <taxon>Bacteria</taxon>
        <taxon>Bacillati</taxon>
        <taxon>Actinomycetota</taxon>
        <taxon>Actinomycetes</taxon>
        <taxon>Glycomycetales</taxon>
        <taxon>Glycomycetaceae</taxon>
        <taxon>Stackebrandtia</taxon>
    </lineage>
</organism>
<gene>
    <name evidence="1" type="ORF">FB566_3510</name>
</gene>
<dbReference type="EMBL" id="VFOW01000001">
    <property type="protein sequence ID" value="TQL77936.1"/>
    <property type="molecule type" value="Genomic_DNA"/>
</dbReference>
<dbReference type="SUPFAM" id="SSF142906">
    <property type="entry name" value="YjbR-like"/>
    <property type="match status" value="1"/>
</dbReference>
<keyword evidence="2" id="KW-1185">Reference proteome</keyword>